<dbReference type="Proteomes" id="UP000553776">
    <property type="component" value="Unassembled WGS sequence"/>
</dbReference>
<feature type="domain" description="Multidrug resistance protein MdtA-like C-terminal permuted SH3" evidence="5">
    <location>
        <begin position="319"/>
        <end position="374"/>
    </location>
</feature>
<dbReference type="SUPFAM" id="SSF111369">
    <property type="entry name" value="HlyD-like secretion proteins"/>
    <property type="match status" value="1"/>
</dbReference>
<evidence type="ECO:0000256" key="1">
    <source>
        <dbReference type="ARBA" id="ARBA00004196"/>
    </source>
</evidence>
<reference evidence="6 7" key="1">
    <citation type="submission" date="2020-08" db="EMBL/GenBank/DDBJ databases">
        <title>Cohnella phylogeny.</title>
        <authorList>
            <person name="Dunlap C."/>
        </authorList>
    </citation>
    <scope>NUCLEOTIDE SEQUENCE [LARGE SCALE GENOMIC DNA]</scope>
    <source>
        <strain evidence="6 7">DSM 25239</strain>
    </source>
</reference>
<protein>
    <submittedName>
        <fullName evidence="6">Efflux RND transporter periplasmic adaptor subunit</fullName>
    </submittedName>
</protein>
<accession>A0A841U3W7</accession>
<dbReference type="EMBL" id="JACJVR010000064">
    <property type="protein sequence ID" value="MBB6693013.1"/>
    <property type="molecule type" value="Genomic_DNA"/>
</dbReference>
<feature type="coiled-coil region" evidence="3">
    <location>
        <begin position="127"/>
        <end position="183"/>
    </location>
</feature>
<gene>
    <name evidence="6" type="ORF">H7B90_16515</name>
</gene>
<comment type="subcellular location">
    <subcellularLocation>
        <location evidence="1">Cell envelope</location>
    </subcellularLocation>
</comment>
<dbReference type="InterPro" id="IPR050465">
    <property type="entry name" value="UPF0194_transport"/>
</dbReference>
<proteinExistence type="predicted"/>
<evidence type="ECO:0000256" key="4">
    <source>
        <dbReference type="SAM" id="MobiDB-lite"/>
    </source>
</evidence>
<evidence type="ECO:0000259" key="5">
    <source>
        <dbReference type="Pfam" id="PF25967"/>
    </source>
</evidence>
<evidence type="ECO:0000256" key="2">
    <source>
        <dbReference type="ARBA" id="ARBA00023054"/>
    </source>
</evidence>
<comment type="caution">
    <text evidence="6">The sequence shown here is derived from an EMBL/GenBank/DDBJ whole genome shotgun (WGS) entry which is preliminary data.</text>
</comment>
<evidence type="ECO:0000313" key="6">
    <source>
        <dbReference type="EMBL" id="MBB6693013.1"/>
    </source>
</evidence>
<keyword evidence="2 3" id="KW-0175">Coiled coil</keyword>
<keyword evidence="7" id="KW-1185">Reference proteome</keyword>
<dbReference type="Pfam" id="PF25967">
    <property type="entry name" value="RND-MFP_C"/>
    <property type="match status" value="1"/>
</dbReference>
<dbReference type="RefSeq" id="WP_185136998.1">
    <property type="nucleotide sequence ID" value="NZ_JACJVR010000064.1"/>
</dbReference>
<feature type="region of interest" description="Disordered" evidence="4">
    <location>
        <begin position="254"/>
        <end position="283"/>
    </location>
</feature>
<dbReference type="PANTHER" id="PTHR32347">
    <property type="entry name" value="EFFLUX SYSTEM COMPONENT YKNX-RELATED"/>
    <property type="match status" value="1"/>
</dbReference>
<feature type="compositionally biased region" description="Gly residues" evidence="4">
    <location>
        <begin position="271"/>
        <end position="281"/>
    </location>
</feature>
<evidence type="ECO:0000313" key="7">
    <source>
        <dbReference type="Proteomes" id="UP000553776"/>
    </source>
</evidence>
<feature type="region of interest" description="Disordered" evidence="4">
    <location>
        <begin position="1"/>
        <end position="23"/>
    </location>
</feature>
<sequence>MSMRWWTAFSSKREGRSPGNGGRARTAGVLAVVALSVAVSGCGLLPDEPEEADLSSIQLPQISKKPEYEVSTKTLETTVSGSGKIMSTQEKTLYYTTKRLEGKFIKKLYIQVGDVVKAGQPIAELDVEDMKDTLRSQQLAFRQLELEMKQTLRDKDTMDPIDFEQKQINFEKQRQDIVDLQQDIADAVLTAPFGGTVVSVSVQEGASVKEYDPICIIADPTKLVVTGNLSKDDLEKVAVGMEVEVDINSAGKVKGKVRSLPQPQTDNNNGNGNGGGQGNGGQKIERPEQYLLVDVPQLPKTAVRGTPLTVKVIVNRKENAVVIPLSALRTIGARTYVQVVEADGSKREVDIEVGQQTSTDAEVLQGLTPGQKVVGR</sequence>
<organism evidence="6 7">
    <name type="scientific">Cohnella xylanilytica</name>
    <dbReference type="NCBI Taxonomy" id="557555"/>
    <lineage>
        <taxon>Bacteria</taxon>
        <taxon>Bacillati</taxon>
        <taxon>Bacillota</taxon>
        <taxon>Bacilli</taxon>
        <taxon>Bacillales</taxon>
        <taxon>Paenibacillaceae</taxon>
        <taxon>Cohnella</taxon>
    </lineage>
</organism>
<dbReference type="Gene3D" id="2.40.420.20">
    <property type="match status" value="1"/>
</dbReference>
<dbReference type="AlphaFoldDB" id="A0A841U3W7"/>
<dbReference type="GO" id="GO:0030313">
    <property type="term" value="C:cell envelope"/>
    <property type="evidence" value="ECO:0007669"/>
    <property type="project" value="UniProtKB-SubCell"/>
</dbReference>
<dbReference type="InterPro" id="IPR058627">
    <property type="entry name" value="MdtA-like_C"/>
</dbReference>
<dbReference type="Gene3D" id="2.40.50.100">
    <property type="match status" value="2"/>
</dbReference>
<evidence type="ECO:0000256" key="3">
    <source>
        <dbReference type="SAM" id="Coils"/>
    </source>
</evidence>
<name>A0A841U3W7_9BACL</name>
<dbReference type="PANTHER" id="PTHR32347:SF14">
    <property type="entry name" value="EFFLUX SYSTEM COMPONENT YKNX-RELATED"/>
    <property type="match status" value="1"/>
</dbReference>